<dbReference type="Proteomes" id="UP000196594">
    <property type="component" value="Unassembled WGS sequence"/>
</dbReference>
<reference evidence="1 2" key="1">
    <citation type="journal article" date="2017" name="Int. J. Syst. Evol. Microbiol.">
        <title>Solibacillus kalamii sp. nov., isolated from a high-efficiency particulate arrestance filter system used in the International Space Station.</title>
        <authorList>
            <person name="Checinska Sielaff A."/>
            <person name="Kumar R.M."/>
            <person name="Pal D."/>
            <person name="Mayilraj S."/>
            <person name="Venkateswaran K."/>
        </authorList>
    </citation>
    <scope>NUCLEOTIDE SEQUENCE [LARGE SCALE GENOMIC DNA]</scope>
    <source>
        <strain evidence="1 2">ISSFR-015</strain>
    </source>
</reference>
<protein>
    <submittedName>
        <fullName evidence="1">Lactate dehydrogenase</fullName>
    </submittedName>
</protein>
<accession>A0ABX3ZGA3</accession>
<gene>
    <name evidence="1" type="ORF">CBM15_11575</name>
</gene>
<name>A0ABX3ZGA3_9BACL</name>
<dbReference type="RefSeq" id="WP_008406630.1">
    <property type="nucleotide sequence ID" value="NZ_JAFBEY010000005.1"/>
</dbReference>
<keyword evidence="2" id="KW-1185">Reference proteome</keyword>
<sequence>MDVLLGQIREGLDYLTIQGKKVNKIKMNPNIFEKMTNKLMDVEVSDGAITVFGITIEADKNIEVYAFVMDEVT</sequence>
<evidence type="ECO:0000313" key="2">
    <source>
        <dbReference type="Proteomes" id="UP000196594"/>
    </source>
</evidence>
<dbReference type="EMBL" id="NHNT01000007">
    <property type="protein sequence ID" value="OUZ38743.1"/>
    <property type="molecule type" value="Genomic_DNA"/>
</dbReference>
<comment type="caution">
    <text evidence="1">The sequence shown here is derived from an EMBL/GenBank/DDBJ whole genome shotgun (WGS) entry which is preliminary data.</text>
</comment>
<proteinExistence type="predicted"/>
<evidence type="ECO:0000313" key="1">
    <source>
        <dbReference type="EMBL" id="OUZ38743.1"/>
    </source>
</evidence>
<organism evidence="1 2">
    <name type="scientific">Solibacillus kalamii</name>
    <dbReference type="NCBI Taxonomy" id="1748298"/>
    <lineage>
        <taxon>Bacteria</taxon>
        <taxon>Bacillati</taxon>
        <taxon>Bacillota</taxon>
        <taxon>Bacilli</taxon>
        <taxon>Bacillales</taxon>
        <taxon>Caryophanaceae</taxon>
        <taxon>Solibacillus</taxon>
    </lineage>
</organism>